<gene>
    <name evidence="2" type="ORF">ACFSY7_16110</name>
</gene>
<dbReference type="RefSeq" id="WP_380148695.1">
    <property type="nucleotide sequence ID" value="NZ_JBHUOR010000132.1"/>
</dbReference>
<protein>
    <submittedName>
        <fullName evidence="2">GNAT family N-acetyltransferase</fullName>
        <ecNumber evidence="2">2.3.-.-</ecNumber>
    </submittedName>
</protein>
<evidence type="ECO:0000259" key="1">
    <source>
        <dbReference type="PROSITE" id="PS51186"/>
    </source>
</evidence>
<dbReference type="InterPro" id="IPR016181">
    <property type="entry name" value="Acyl_CoA_acyltransferase"/>
</dbReference>
<organism evidence="2 3">
    <name type="scientific">Kurthia populi</name>
    <dbReference type="NCBI Taxonomy" id="1562132"/>
    <lineage>
        <taxon>Bacteria</taxon>
        <taxon>Bacillati</taxon>
        <taxon>Bacillota</taxon>
        <taxon>Bacilli</taxon>
        <taxon>Bacillales</taxon>
        <taxon>Caryophanaceae</taxon>
        <taxon>Kurthia</taxon>
    </lineage>
</organism>
<dbReference type="SUPFAM" id="SSF55729">
    <property type="entry name" value="Acyl-CoA N-acyltransferases (Nat)"/>
    <property type="match status" value="1"/>
</dbReference>
<dbReference type="GO" id="GO:0016746">
    <property type="term" value="F:acyltransferase activity"/>
    <property type="evidence" value="ECO:0007669"/>
    <property type="project" value="UniProtKB-KW"/>
</dbReference>
<dbReference type="Proteomes" id="UP001597568">
    <property type="component" value="Unassembled WGS sequence"/>
</dbReference>
<dbReference type="Pfam" id="PF13302">
    <property type="entry name" value="Acetyltransf_3"/>
    <property type="match status" value="1"/>
</dbReference>
<keyword evidence="2" id="KW-0012">Acyltransferase</keyword>
<dbReference type="EMBL" id="JBHUOR010000132">
    <property type="protein sequence ID" value="MFD2870018.1"/>
    <property type="molecule type" value="Genomic_DNA"/>
</dbReference>
<dbReference type="PROSITE" id="PS51186">
    <property type="entry name" value="GNAT"/>
    <property type="match status" value="1"/>
</dbReference>
<keyword evidence="3" id="KW-1185">Reference proteome</keyword>
<comment type="caution">
    <text evidence="2">The sequence shown here is derived from an EMBL/GenBank/DDBJ whole genome shotgun (WGS) entry which is preliminary data.</text>
</comment>
<dbReference type="Gene3D" id="3.40.630.30">
    <property type="match status" value="1"/>
</dbReference>
<sequence>MSNYQFLMAKHACMESERLFLRPVTMHDAVDMFDYTSDEETTRFLYEPHTELQQTEKMIGNYFMKEPIGKYALVLKESGKMIGAIEFRVDDWNKSGDLGFTLNRRFWGNGYMTEAGNTLLHLAFTILELERVHAAHDVNNPMSGNVLRRLGMTQEGILRKSEMIRGTLADSAYYSILKEEYTIRF</sequence>
<accession>A0ABW5Y4D4</accession>
<proteinExistence type="predicted"/>
<evidence type="ECO:0000313" key="3">
    <source>
        <dbReference type="Proteomes" id="UP001597568"/>
    </source>
</evidence>
<dbReference type="InterPro" id="IPR000182">
    <property type="entry name" value="GNAT_dom"/>
</dbReference>
<feature type="domain" description="N-acetyltransferase" evidence="1">
    <location>
        <begin position="19"/>
        <end position="180"/>
    </location>
</feature>
<dbReference type="InterPro" id="IPR051531">
    <property type="entry name" value="N-acetyltransferase"/>
</dbReference>
<dbReference type="EC" id="2.3.-.-" evidence="2"/>
<keyword evidence="2" id="KW-0808">Transferase</keyword>
<dbReference type="PANTHER" id="PTHR43792">
    <property type="entry name" value="GNAT FAMILY, PUTATIVE (AFU_ORTHOLOGUE AFUA_3G00765)-RELATED-RELATED"/>
    <property type="match status" value="1"/>
</dbReference>
<reference evidence="3" key="1">
    <citation type="journal article" date="2019" name="Int. J. Syst. Evol. Microbiol.">
        <title>The Global Catalogue of Microorganisms (GCM) 10K type strain sequencing project: providing services to taxonomists for standard genome sequencing and annotation.</title>
        <authorList>
            <consortium name="The Broad Institute Genomics Platform"/>
            <consortium name="The Broad Institute Genome Sequencing Center for Infectious Disease"/>
            <person name="Wu L."/>
            <person name="Ma J."/>
        </authorList>
    </citation>
    <scope>NUCLEOTIDE SEQUENCE [LARGE SCALE GENOMIC DNA]</scope>
    <source>
        <strain evidence="3">KCTC 33522</strain>
    </source>
</reference>
<name>A0ABW5Y4D4_9BACL</name>
<evidence type="ECO:0000313" key="2">
    <source>
        <dbReference type="EMBL" id="MFD2870018.1"/>
    </source>
</evidence>